<evidence type="ECO:0000256" key="1">
    <source>
        <dbReference type="ARBA" id="ARBA00022603"/>
    </source>
</evidence>
<dbReference type="InterPro" id="IPR012967">
    <property type="entry name" value="COMT_dimerisation"/>
</dbReference>
<dbReference type="InterPro" id="IPR001077">
    <property type="entry name" value="COMT_C"/>
</dbReference>
<dbReference type="GO" id="GO:0032259">
    <property type="term" value="P:methylation"/>
    <property type="evidence" value="ECO:0007669"/>
    <property type="project" value="UniProtKB-KW"/>
</dbReference>
<evidence type="ECO:0000256" key="3">
    <source>
        <dbReference type="ARBA" id="ARBA00022691"/>
    </source>
</evidence>
<evidence type="ECO:0000256" key="4">
    <source>
        <dbReference type="SAM" id="MobiDB-lite"/>
    </source>
</evidence>
<dbReference type="InterPro" id="IPR016461">
    <property type="entry name" value="COMT-like"/>
</dbReference>
<dbReference type="EMBL" id="JAQFWQ010000029">
    <property type="protein sequence ID" value="MDA2811421.1"/>
    <property type="molecule type" value="Genomic_DNA"/>
</dbReference>
<dbReference type="GO" id="GO:0008168">
    <property type="term" value="F:methyltransferase activity"/>
    <property type="evidence" value="ECO:0007669"/>
    <property type="project" value="UniProtKB-KW"/>
</dbReference>
<organism evidence="7 8">
    <name type="scientific">Nocardiopsis endophytica</name>
    <dbReference type="NCBI Taxonomy" id="3018445"/>
    <lineage>
        <taxon>Bacteria</taxon>
        <taxon>Bacillati</taxon>
        <taxon>Actinomycetota</taxon>
        <taxon>Actinomycetes</taxon>
        <taxon>Streptosporangiales</taxon>
        <taxon>Nocardiopsidaceae</taxon>
        <taxon>Nocardiopsis</taxon>
    </lineage>
</organism>
<evidence type="ECO:0000256" key="2">
    <source>
        <dbReference type="ARBA" id="ARBA00022679"/>
    </source>
</evidence>
<keyword evidence="8" id="KW-1185">Reference proteome</keyword>
<feature type="domain" description="O-methyltransferase dimerisation" evidence="6">
    <location>
        <begin position="32"/>
        <end position="107"/>
    </location>
</feature>
<name>A0ABT4U387_9ACTN</name>
<feature type="region of interest" description="Disordered" evidence="4">
    <location>
        <begin position="1"/>
        <end position="21"/>
    </location>
</feature>
<evidence type="ECO:0000259" key="6">
    <source>
        <dbReference type="Pfam" id="PF08100"/>
    </source>
</evidence>
<sequence>MESTEPYGGEGTDMPGGALSGAGRPPAVRMYEMLYSSLVSQLLVAVAEAGVADQVEEGPLGVAEIAERTGTHPDALQRVLRALASTGVFRETQAGVFGQTPLSRTLCSAQEGSMRDVARYVGLPARQSAFAAVGHSLATGEPAFPHVQGRTWWEYFAEHAELATLFNRAMGTMSRRVNSEVLEYYDFSRARSLVDVGGGQGHLAVLIAQRYPRLRATVYDLPRVVPEAEEVVRRGGVADRVHCVGGDFLESVPEGGDHYVISWTLHDWDDGDAARMLANVRRGIADGGTLLVIDEVPPVGNAPHFGKFEDIVMLTLLRGRIRDEEALRKLFAGAGFEIAEVRTTASPTSVIVARPV</sequence>
<dbReference type="InterPro" id="IPR029063">
    <property type="entry name" value="SAM-dependent_MTases_sf"/>
</dbReference>
<dbReference type="Pfam" id="PF08100">
    <property type="entry name" value="Dimerisation"/>
    <property type="match status" value="1"/>
</dbReference>
<protein>
    <submittedName>
        <fullName evidence="7">Methyltransferase</fullName>
    </submittedName>
</protein>
<dbReference type="RefSeq" id="WP_270685877.1">
    <property type="nucleotide sequence ID" value="NZ_JAQFWQ010000029.1"/>
</dbReference>
<dbReference type="SUPFAM" id="SSF46785">
    <property type="entry name" value="Winged helix' DNA-binding domain"/>
    <property type="match status" value="1"/>
</dbReference>
<comment type="caution">
    <text evidence="7">The sequence shown here is derived from an EMBL/GenBank/DDBJ whole genome shotgun (WGS) entry which is preliminary data.</text>
</comment>
<evidence type="ECO:0000313" key="7">
    <source>
        <dbReference type="EMBL" id="MDA2811421.1"/>
    </source>
</evidence>
<dbReference type="PROSITE" id="PS51683">
    <property type="entry name" value="SAM_OMT_II"/>
    <property type="match status" value="1"/>
</dbReference>
<dbReference type="SUPFAM" id="SSF53335">
    <property type="entry name" value="S-adenosyl-L-methionine-dependent methyltransferases"/>
    <property type="match status" value="1"/>
</dbReference>
<keyword evidence="3" id="KW-0949">S-adenosyl-L-methionine</keyword>
<keyword evidence="2" id="KW-0808">Transferase</keyword>
<proteinExistence type="predicted"/>
<accession>A0ABT4U387</accession>
<keyword evidence="1 7" id="KW-0489">Methyltransferase</keyword>
<evidence type="ECO:0000313" key="8">
    <source>
        <dbReference type="Proteomes" id="UP001527866"/>
    </source>
</evidence>
<dbReference type="PANTHER" id="PTHR43712:SF2">
    <property type="entry name" value="O-METHYLTRANSFERASE CICE"/>
    <property type="match status" value="1"/>
</dbReference>
<dbReference type="Pfam" id="PF00891">
    <property type="entry name" value="Methyltransf_2"/>
    <property type="match status" value="1"/>
</dbReference>
<feature type="domain" description="O-methyltransferase C-terminal" evidence="5">
    <location>
        <begin position="138"/>
        <end position="337"/>
    </location>
</feature>
<dbReference type="Gene3D" id="1.10.10.10">
    <property type="entry name" value="Winged helix-like DNA-binding domain superfamily/Winged helix DNA-binding domain"/>
    <property type="match status" value="1"/>
</dbReference>
<gene>
    <name evidence="7" type="ORF">O4J56_12330</name>
</gene>
<dbReference type="PIRSF" id="PIRSF005739">
    <property type="entry name" value="O-mtase"/>
    <property type="match status" value="1"/>
</dbReference>
<reference evidence="7 8" key="1">
    <citation type="submission" date="2023-01" db="EMBL/GenBank/DDBJ databases">
        <title>Draft genome sequence of Nocardiopsis sp. RSe5-2 isolated from halophytes.</title>
        <authorList>
            <person name="Duangmal K."/>
            <person name="Chantavorakit T."/>
        </authorList>
    </citation>
    <scope>NUCLEOTIDE SEQUENCE [LARGE SCALE GENOMIC DNA]</scope>
    <source>
        <strain evidence="7 8">RSe5-2</strain>
    </source>
</reference>
<dbReference type="Gene3D" id="3.40.50.150">
    <property type="entry name" value="Vaccinia Virus protein VP39"/>
    <property type="match status" value="1"/>
</dbReference>
<dbReference type="CDD" id="cd02440">
    <property type="entry name" value="AdoMet_MTases"/>
    <property type="match status" value="1"/>
</dbReference>
<dbReference type="PANTHER" id="PTHR43712">
    <property type="entry name" value="PUTATIVE (AFU_ORTHOLOGUE AFUA_4G14580)-RELATED"/>
    <property type="match status" value="1"/>
</dbReference>
<dbReference type="InterPro" id="IPR036388">
    <property type="entry name" value="WH-like_DNA-bd_sf"/>
</dbReference>
<evidence type="ECO:0000259" key="5">
    <source>
        <dbReference type="Pfam" id="PF00891"/>
    </source>
</evidence>
<dbReference type="Proteomes" id="UP001527866">
    <property type="component" value="Unassembled WGS sequence"/>
</dbReference>
<dbReference type="InterPro" id="IPR036390">
    <property type="entry name" value="WH_DNA-bd_sf"/>
</dbReference>